<dbReference type="AlphaFoldDB" id="A0ABD2MPW6"/>
<organism evidence="3 4">
    <name type="scientific">Cryptolaemus montrouzieri</name>
    <dbReference type="NCBI Taxonomy" id="559131"/>
    <lineage>
        <taxon>Eukaryota</taxon>
        <taxon>Metazoa</taxon>
        <taxon>Ecdysozoa</taxon>
        <taxon>Arthropoda</taxon>
        <taxon>Hexapoda</taxon>
        <taxon>Insecta</taxon>
        <taxon>Pterygota</taxon>
        <taxon>Neoptera</taxon>
        <taxon>Endopterygota</taxon>
        <taxon>Coleoptera</taxon>
        <taxon>Polyphaga</taxon>
        <taxon>Cucujiformia</taxon>
        <taxon>Coccinelloidea</taxon>
        <taxon>Coccinellidae</taxon>
        <taxon>Scymninae</taxon>
        <taxon>Scymnini</taxon>
        <taxon>Cryptolaemus</taxon>
    </lineage>
</organism>
<sequence length="602" mass="67635">MPLTMEAESPPSQSGDQSSPEIIQIPPEVDQVSSSTKLDTSSEKCDLETTKAINLSDEDLNLTLHPFNISNCTVIEKHLDVNLEVGTSKSVSCEGSDSGVEIIENNEGSTFKRTLSSNSGVSNNFHDFDNVQSCDSSISYCSNYDEAFNILVRRNSSLFGDCILRNGDRTSENGSESSSVTGSSSSKNSKRNISVKKRVTTLEPKNKSNSPKERAKSKPPITPKTQSTSARLKSLDRIQGRTQNTQTARTNCLRSKQVPNNLEITKKEGSKRPSSARTPSTTRTPSATRTPLVTPTDDGRWPSVHSRPAPLMSKSMKGSIDSPQFKRNAMDTKTIEKYATLPRRRKEKSADELQKNRKTDREPSANRLSMPKKSVPRESLSMRVSTAGERKKKVKIYQEHSIQTSLTMDDINKAFSGQMVRPSSPEDKEYSEKSVQVDMRQNEVEALKQQLQEITEKHDVLLRNFKEQGVKLKEVEEKYKVEVLEKEGLQQELKHNTERVLTILGENNFNEEGSSDSLMVLETRFQNVSQIVLNQENEISRLNALCRSLQINLEQAMTSQRTLVQQQRELEMETIELQEFMQAEKTTLADALRESESEIKIT</sequence>
<feature type="compositionally biased region" description="Basic and acidic residues" evidence="2">
    <location>
        <begin position="348"/>
        <end position="364"/>
    </location>
</feature>
<feature type="compositionally biased region" description="Low complexity" evidence="2">
    <location>
        <begin position="172"/>
        <end position="187"/>
    </location>
</feature>
<evidence type="ECO:0000256" key="1">
    <source>
        <dbReference type="SAM" id="Coils"/>
    </source>
</evidence>
<keyword evidence="4" id="KW-1185">Reference proteome</keyword>
<proteinExistence type="predicted"/>
<evidence type="ECO:0000313" key="3">
    <source>
        <dbReference type="EMBL" id="KAL3268412.1"/>
    </source>
</evidence>
<feature type="compositionally biased region" description="Low complexity" evidence="2">
    <location>
        <begin position="9"/>
        <end position="20"/>
    </location>
</feature>
<dbReference type="EMBL" id="JABFTP020000021">
    <property type="protein sequence ID" value="KAL3268412.1"/>
    <property type="molecule type" value="Genomic_DNA"/>
</dbReference>
<feature type="coiled-coil region" evidence="1">
    <location>
        <begin position="437"/>
        <end position="492"/>
    </location>
</feature>
<dbReference type="Proteomes" id="UP001516400">
    <property type="component" value="Unassembled WGS sequence"/>
</dbReference>
<comment type="caution">
    <text evidence="3">The sequence shown here is derived from an EMBL/GenBank/DDBJ whole genome shotgun (WGS) entry which is preliminary data.</text>
</comment>
<evidence type="ECO:0000256" key="2">
    <source>
        <dbReference type="SAM" id="MobiDB-lite"/>
    </source>
</evidence>
<feature type="compositionally biased region" description="Basic and acidic residues" evidence="2">
    <location>
        <begin position="204"/>
        <end position="216"/>
    </location>
</feature>
<feature type="compositionally biased region" description="Basic residues" evidence="2">
    <location>
        <begin position="188"/>
        <end position="199"/>
    </location>
</feature>
<feature type="region of interest" description="Disordered" evidence="2">
    <location>
        <begin position="1"/>
        <end position="43"/>
    </location>
</feature>
<keyword evidence="1" id="KW-0175">Coiled coil</keyword>
<gene>
    <name evidence="3" type="ORF">HHI36_007527</name>
</gene>
<accession>A0ABD2MPW6</accession>
<feature type="coiled-coil region" evidence="1">
    <location>
        <begin position="532"/>
        <end position="583"/>
    </location>
</feature>
<feature type="region of interest" description="Disordered" evidence="2">
    <location>
        <begin position="169"/>
        <end position="387"/>
    </location>
</feature>
<name>A0ABD2MPW6_9CUCU</name>
<reference evidence="3 4" key="1">
    <citation type="journal article" date="2021" name="BMC Biol.">
        <title>Horizontally acquired antibacterial genes associated with adaptive radiation of ladybird beetles.</title>
        <authorList>
            <person name="Li H.S."/>
            <person name="Tang X.F."/>
            <person name="Huang Y.H."/>
            <person name="Xu Z.Y."/>
            <person name="Chen M.L."/>
            <person name="Du X.Y."/>
            <person name="Qiu B.Y."/>
            <person name="Chen P.T."/>
            <person name="Zhang W."/>
            <person name="Slipinski A."/>
            <person name="Escalona H.E."/>
            <person name="Waterhouse R.M."/>
            <person name="Zwick A."/>
            <person name="Pang H."/>
        </authorList>
    </citation>
    <scope>NUCLEOTIDE SEQUENCE [LARGE SCALE GENOMIC DNA]</scope>
    <source>
        <strain evidence="3">SYSU2018</strain>
    </source>
</reference>
<feature type="compositionally biased region" description="Polar residues" evidence="2">
    <location>
        <begin position="240"/>
        <end position="263"/>
    </location>
</feature>
<feature type="compositionally biased region" description="Low complexity" evidence="2">
    <location>
        <begin position="272"/>
        <end position="291"/>
    </location>
</feature>
<evidence type="ECO:0000313" key="4">
    <source>
        <dbReference type="Proteomes" id="UP001516400"/>
    </source>
</evidence>
<protein>
    <submittedName>
        <fullName evidence="3">Uncharacterized protein</fullName>
    </submittedName>
</protein>